<geneLocation type="plasmid" evidence="2">
    <name>pLG42</name>
</geneLocation>
<feature type="transmembrane region" description="Helical" evidence="1">
    <location>
        <begin position="117"/>
        <end position="137"/>
    </location>
</feature>
<dbReference type="InterPro" id="IPR008523">
    <property type="entry name" value="DUF805"/>
</dbReference>
<sequence length="190" mass="21533">MKKINEVPGKVSFGQSFKDFFIGYVDFKGRTTRAGYWWMTLILILLSIVPFLLFVYFLITSAVSNPGMTTDSDIFNSMFGTVIIPLIIMLILSLALFLPSLAMAVRRYRDAGLRGRGFLVLWLVSIASNYTEITSAFQKNSGSALFTFVTYIIGLFFFVLTVLPTNALTTKSNNGFIRFFLREKEEESFE</sequence>
<protein>
    <recommendedName>
        <fullName evidence="3">DUF805 domain-containing protein</fullName>
    </recommendedName>
</protein>
<accession>A0A0D4CBP5</accession>
<dbReference type="EMBL" id="KM007160">
    <property type="protein sequence ID" value="AJT46511.1"/>
    <property type="molecule type" value="Genomic_DNA"/>
</dbReference>
<evidence type="ECO:0008006" key="3">
    <source>
        <dbReference type="Google" id="ProtNLM"/>
    </source>
</evidence>
<dbReference type="RefSeq" id="WP_003134358.1">
    <property type="nucleotide sequence ID" value="NZ_JASELV010000025.1"/>
</dbReference>
<keyword evidence="1" id="KW-0812">Transmembrane</keyword>
<evidence type="ECO:0000313" key="2">
    <source>
        <dbReference type="EMBL" id="AJT46511.1"/>
    </source>
</evidence>
<feature type="transmembrane region" description="Helical" evidence="1">
    <location>
        <begin position="36"/>
        <end position="59"/>
    </location>
</feature>
<evidence type="ECO:0000256" key="1">
    <source>
        <dbReference type="SAM" id="Phobius"/>
    </source>
</evidence>
<name>A0A0D4CBP5_9LACT</name>
<dbReference type="PANTHER" id="PTHR34980">
    <property type="entry name" value="INNER MEMBRANE PROTEIN-RELATED-RELATED"/>
    <property type="match status" value="1"/>
</dbReference>
<keyword evidence="2" id="KW-0614">Plasmid</keyword>
<dbReference type="AlphaFoldDB" id="A0A0D4CBP5"/>
<feature type="transmembrane region" description="Helical" evidence="1">
    <location>
        <begin position="143"/>
        <end position="163"/>
    </location>
</feature>
<dbReference type="Pfam" id="PF05656">
    <property type="entry name" value="DUF805"/>
    <property type="match status" value="1"/>
</dbReference>
<keyword evidence="1" id="KW-0472">Membrane</keyword>
<reference evidence="2" key="1">
    <citation type="journal article" date="2015" name="PLoS ONE">
        <title>The Plasmid Complement of the Cheese Isolate Lactococcus garvieae IPLA 31405 Revealed Adaptation to the Dairy Environment.</title>
        <authorList>
            <person name="Florez A.B."/>
            <person name="Mayo B."/>
        </authorList>
    </citation>
    <scope>NUCLEOTIDE SEQUENCE</scope>
    <source>
        <strain evidence="2">IPLA 31405</strain>
        <plasmid evidence="2">pLG42</plasmid>
    </source>
</reference>
<organism evidence="2">
    <name type="scientific">Lactococcus garvieae</name>
    <dbReference type="NCBI Taxonomy" id="1363"/>
    <lineage>
        <taxon>Bacteria</taxon>
        <taxon>Bacillati</taxon>
        <taxon>Bacillota</taxon>
        <taxon>Bacilli</taxon>
        <taxon>Lactobacillales</taxon>
        <taxon>Streptococcaceae</taxon>
        <taxon>Lactococcus</taxon>
    </lineage>
</organism>
<dbReference type="PANTHER" id="PTHR34980:SF2">
    <property type="entry name" value="INNER MEMBRANE PROTEIN YHAH-RELATED"/>
    <property type="match status" value="1"/>
</dbReference>
<proteinExistence type="predicted"/>
<keyword evidence="1" id="KW-1133">Transmembrane helix</keyword>
<dbReference type="GO" id="GO:0005886">
    <property type="term" value="C:plasma membrane"/>
    <property type="evidence" value="ECO:0007669"/>
    <property type="project" value="TreeGrafter"/>
</dbReference>
<feature type="transmembrane region" description="Helical" evidence="1">
    <location>
        <begin position="79"/>
        <end position="105"/>
    </location>
</feature>